<dbReference type="Proteomes" id="UP000187012">
    <property type="component" value="Unassembled WGS sequence"/>
</dbReference>
<protein>
    <submittedName>
        <fullName evidence="3">UspA domain protein</fullName>
    </submittedName>
</protein>
<evidence type="ECO:0000313" key="3">
    <source>
        <dbReference type="EMBL" id="SIT41529.1"/>
    </source>
</evidence>
<dbReference type="PRINTS" id="PR01438">
    <property type="entry name" value="UNVRSLSTRESS"/>
</dbReference>
<dbReference type="AlphaFoldDB" id="A0A1N7S2F7"/>
<comment type="similarity">
    <text evidence="1">Belongs to the universal stress protein A family.</text>
</comment>
<keyword evidence="4" id="KW-1185">Reference proteome</keyword>
<dbReference type="InterPro" id="IPR006016">
    <property type="entry name" value="UspA"/>
</dbReference>
<dbReference type="PANTHER" id="PTHR46268">
    <property type="entry name" value="STRESS RESPONSE PROTEIN NHAX"/>
    <property type="match status" value="1"/>
</dbReference>
<gene>
    <name evidence="3" type="ORF">BN2475_310075</name>
</gene>
<dbReference type="STRING" id="1247936.BN2475_310075"/>
<name>A0A1N7S2F7_9BURK</name>
<dbReference type="Gene3D" id="3.40.50.12370">
    <property type="match status" value="1"/>
</dbReference>
<evidence type="ECO:0000259" key="2">
    <source>
        <dbReference type="Pfam" id="PF00582"/>
    </source>
</evidence>
<sequence>MTLVNEAVGIDRILVAVDLSPASLRAAEFVRNIAPTNAHIRLVSVADNPRSLSSLPPKASAELYAARAELLRDAADALVQAKHVFSGRDLPLEEDLIDLSKRGSDIATALIDAADDWCADLLIVGARQHHGLLRWVEGTVSRPLTIHSRCSLLIVPPSHEEKLACPRKRVLFAIDGSTPSLEALKYGMQFAKPEVHLGSVAGRVAHITQTPLLLVHAKDSS</sequence>
<dbReference type="PANTHER" id="PTHR46268:SF6">
    <property type="entry name" value="UNIVERSAL STRESS PROTEIN UP12"/>
    <property type="match status" value="1"/>
</dbReference>
<organism evidence="3 4">
    <name type="scientific">Paraburkholderia ribeironis</name>
    <dbReference type="NCBI Taxonomy" id="1247936"/>
    <lineage>
        <taxon>Bacteria</taxon>
        <taxon>Pseudomonadati</taxon>
        <taxon>Pseudomonadota</taxon>
        <taxon>Betaproteobacteria</taxon>
        <taxon>Burkholderiales</taxon>
        <taxon>Burkholderiaceae</taxon>
        <taxon>Paraburkholderia</taxon>
    </lineage>
</organism>
<proteinExistence type="inferred from homology"/>
<reference evidence="3 4" key="1">
    <citation type="submission" date="2016-12" db="EMBL/GenBank/DDBJ databases">
        <authorList>
            <person name="Song W.-J."/>
            <person name="Kurnit D.M."/>
        </authorList>
    </citation>
    <scope>NUCLEOTIDE SEQUENCE [LARGE SCALE GENOMIC DNA]</scope>
    <source>
        <strain evidence="3 4">STM7296</strain>
    </source>
</reference>
<dbReference type="Pfam" id="PF00582">
    <property type="entry name" value="Usp"/>
    <property type="match status" value="1"/>
</dbReference>
<evidence type="ECO:0000313" key="4">
    <source>
        <dbReference type="Proteomes" id="UP000187012"/>
    </source>
</evidence>
<dbReference type="SUPFAM" id="SSF52402">
    <property type="entry name" value="Adenine nucleotide alpha hydrolases-like"/>
    <property type="match status" value="1"/>
</dbReference>
<dbReference type="EMBL" id="CYGX02000031">
    <property type="protein sequence ID" value="SIT41529.1"/>
    <property type="molecule type" value="Genomic_DNA"/>
</dbReference>
<feature type="domain" description="UspA" evidence="2">
    <location>
        <begin position="10"/>
        <end position="156"/>
    </location>
</feature>
<dbReference type="RefSeq" id="WP_245841337.1">
    <property type="nucleotide sequence ID" value="NZ_CYGX02000031.1"/>
</dbReference>
<dbReference type="CDD" id="cd00293">
    <property type="entry name" value="USP-like"/>
    <property type="match status" value="1"/>
</dbReference>
<dbReference type="InterPro" id="IPR006015">
    <property type="entry name" value="Universal_stress_UspA"/>
</dbReference>
<evidence type="ECO:0000256" key="1">
    <source>
        <dbReference type="ARBA" id="ARBA00008791"/>
    </source>
</evidence>
<accession>A0A1N7S2F7</accession>